<dbReference type="PANTHER" id="PTHR30081:SF1">
    <property type="entry name" value="PROTEIN TRANSLOCASE SUBUNIT SECD"/>
    <property type="match status" value="1"/>
</dbReference>
<dbReference type="RefSeq" id="WP_284365217.1">
    <property type="nucleotide sequence ID" value="NZ_BSNI01000002.1"/>
</dbReference>
<feature type="domain" description="SecDF P1 head subdomain" evidence="13">
    <location>
        <begin position="240"/>
        <end position="350"/>
    </location>
</feature>
<evidence type="ECO:0000256" key="3">
    <source>
        <dbReference type="ARBA" id="ARBA00022475"/>
    </source>
</evidence>
<dbReference type="InterPro" id="IPR048634">
    <property type="entry name" value="SecD_SecF_C"/>
</dbReference>
<evidence type="ECO:0000259" key="11">
    <source>
        <dbReference type="Pfam" id="PF02355"/>
    </source>
</evidence>
<reference evidence="14" key="1">
    <citation type="journal article" date="2014" name="Int. J. Syst. Evol. Microbiol.">
        <title>Complete genome of a new Firmicutes species belonging to the dominant human colonic microbiota ('Ruminococcus bicirculans') reveals two chromosomes and a selective capacity to utilize plant glucans.</title>
        <authorList>
            <consortium name="NISC Comparative Sequencing Program"/>
            <person name="Wegmann U."/>
            <person name="Louis P."/>
            <person name="Goesmann A."/>
            <person name="Henrissat B."/>
            <person name="Duncan S.H."/>
            <person name="Flint H.J."/>
        </authorList>
    </citation>
    <scope>NUCLEOTIDE SEQUENCE</scope>
    <source>
        <strain evidence="14">NBRC 107169</strain>
    </source>
</reference>
<dbReference type="InterPro" id="IPR005665">
    <property type="entry name" value="SecF_bac"/>
</dbReference>
<evidence type="ECO:0000256" key="8">
    <source>
        <dbReference type="ARBA" id="ARBA00023136"/>
    </source>
</evidence>
<keyword evidence="2 9" id="KW-0813">Transport</keyword>
<feature type="transmembrane region" description="Helical" evidence="9">
    <location>
        <begin position="668"/>
        <end position="688"/>
    </location>
</feature>
<protein>
    <recommendedName>
        <fullName evidence="9 10">Multifunctional fusion protein</fullName>
    </recommendedName>
    <domain>
        <recommendedName>
            <fullName evidence="9">Protein translocase subunit SecD</fullName>
        </recommendedName>
    </domain>
    <domain>
        <recommendedName>
            <fullName evidence="10">Protein-export membrane protein SecF</fullName>
        </recommendedName>
    </domain>
</protein>
<feature type="transmembrane region" description="Helical" evidence="9">
    <location>
        <begin position="424"/>
        <end position="446"/>
    </location>
</feature>
<dbReference type="NCBIfam" id="TIGR01129">
    <property type="entry name" value="secD"/>
    <property type="match status" value="1"/>
</dbReference>
<dbReference type="InterPro" id="IPR054384">
    <property type="entry name" value="SecDF_P1_head"/>
</dbReference>
<keyword evidence="6 9" id="KW-1133">Transmembrane helix</keyword>
<dbReference type="Pfam" id="PF07549">
    <property type="entry name" value="Sec_GG"/>
    <property type="match status" value="2"/>
</dbReference>
<evidence type="ECO:0000259" key="12">
    <source>
        <dbReference type="Pfam" id="PF21760"/>
    </source>
</evidence>
<dbReference type="PANTHER" id="PTHR30081">
    <property type="entry name" value="PROTEIN-EXPORT MEMBRANE PROTEIN SEC"/>
    <property type="match status" value="1"/>
</dbReference>
<evidence type="ECO:0000313" key="14">
    <source>
        <dbReference type="EMBL" id="GLQ18344.1"/>
    </source>
</evidence>
<dbReference type="Gene3D" id="3.30.1360.200">
    <property type="match status" value="1"/>
</dbReference>
<feature type="domain" description="Protein export membrane protein SecD/SecF C-terminal" evidence="11">
    <location>
        <begin position="353"/>
        <end position="520"/>
    </location>
</feature>
<keyword evidence="15" id="KW-1185">Reference proteome</keyword>
<evidence type="ECO:0000313" key="15">
    <source>
        <dbReference type="Proteomes" id="UP001161405"/>
    </source>
</evidence>
<comment type="similarity">
    <text evidence="9">Belongs to the SecD/SecF family. SecD subfamily.</text>
</comment>
<dbReference type="Proteomes" id="UP001161405">
    <property type="component" value="Unassembled WGS sequence"/>
</dbReference>
<accession>A0ABQ5UVB2</accession>
<keyword evidence="3 9" id="KW-1003">Cell membrane</keyword>
<keyword evidence="5 9" id="KW-0653">Protein transport</keyword>
<dbReference type="NCBIfam" id="TIGR00966">
    <property type="entry name" value="transloc_SecF"/>
    <property type="match status" value="1"/>
</dbReference>
<evidence type="ECO:0000256" key="9">
    <source>
        <dbReference type="HAMAP-Rule" id="MF_01463"/>
    </source>
</evidence>
<feature type="domain" description="Protein translocase subunit SecDF P1" evidence="12">
    <location>
        <begin position="163"/>
        <end position="221"/>
    </location>
</feature>
<comment type="subcellular location">
    <subcellularLocation>
        <location evidence="1 9">Cell membrane</location>
        <topology evidence="1 9">Multi-pass membrane protein</topology>
    </subcellularLocation>
</comment>
<dbReference type="InterPro" id="IPR005791">
    <property type="entry name" value="SecD"/>
</dbReference>
<dbReference type="NCBIfam" id="TIGR00916">
    <property type="entry name" value="2A0604s01"/>
    <property type="match status" value="2"/>
</dbReference>
<comment type="subunit">
    <text evidence="9">Forms a complex with SecF. Part of the essential Sec protein translocation apparatus which comprises SecA, SecYEG and auxiliary proteins SecDF-YajC and YidC.</text>
</comment>
<dbReference type="Pfam" id="PF21760">
    <property type="entry name" value="SecD_1st"/>
    <property type="match status" value="1"/>
</dbReference>
<proteinExistence type="inferred from homology"/>
<dbReference type="EMBL" id="BSNI01000002">
    <property type="protein sequence ID" value="GLQ18344.1"/>
    <property type="molecule type" value="Genomic_DNA"/>
</dbReference>
<feature type="transmembrane region" description="Helical" evidence="9">
    <location>
        <begin position="400"/>
        <end position="418"/>
    </location>
</feature>
<dbReference type="Pfam" id="PF22599">
    <property type="entry name" value="SecDF_P1_head"/>
    <property type="match status" value="1"/>
</dbReference>
<reference evidence="14" key="2">
    <citation type="submission" date="2023-01" db="EMBL/GenBank/DDBJ databases">
        <title>Draft genome sequence of Maritalea porphyrae strain NBRC 107169.</title>
        <authorList>
            <person name="Sun Q."/>
            <person name="Mori K."/>
        </authorList>
    </citation>
    <scope>NUCLEOTIDE SEQUENCE</scope>
    <source>
        <strain evidence="14">NBRC 107169</strain>
    </source>
</reference>
<comment type="caution">
    <text evidence="9">Lacks conserved residue(s) required for the propagation of feature annotation.</text>
</comment>
<organism evidence="14 15">
    <name type="scientific">Maritalea porphyrae</name>
    <dbReference type="NCBI Taxonomy" id="880732"/>
    <lineage>
        <taxon>Bacteria</taxon>
        <taxon>Pseudomonadati</taxon>
        <taxon>Pseudomonadota</taxon>
        <taxon>Alphaproteobacteria</taxon>
        <taxon>Hyphomicrobiales</taxon>
        <taxon>Devosiaceae</taxon>
        <taxon>Maritalea</taxon>
    </lineage>
</organism>
<evidence type="ECO:0000256" key="6">
    <source>
        <dbReference type="ARBA" id="ARBA00022989"/>
    </source>
</evidence>
<keyword evidence="4 9" id="KW-0812">Transmembrane</keyword>
<dbReference type="PRINTS" id="PR01755">
    <property type="entry name" value="SECFTRNLCASE"/>
</dbReference>
<comment type="caution">
    <text evidence="14">The sequence shown here is derived from an EMBL/GenBank/DDBJ whole genome shotgun (WGS) entry which is preliminary data.</text>
</comment>
<feature type="transmembrane region" description="Helical" evidence="9">
    <location>
        <begin position="802"/>
        <end position="825"/>
    </location>
</feature>
<dbReference type="InterPro" id="IPR022813">
    <property type="entry name" value="SecD/SecF_arch_bac"/>
</dbReference>
<dbReference type="SUPFAM" id="SSF82866">
    <property type="entry name" value="Multidrug efflux transporter AcrB transmembrane domain"/>
    <property type="match status" value="2"/>
</dbReference>
<keyword evidence="8 9" id="KW-0472">Membrane</keyword>
<feature type="domain" description="Protein export membrane protein SecD/SecF C-terminal" evidence="11">
    <location>
        <begin position="642"/>
        <end position="826"/>
    </location>
</feature>
<dbReference type="InterPro" id="IPR022645">
    <property type="entry name" value="SecD/SecF_bac"/>
</dbReference>
<dbReference type="InterPro" id="IPR022646">
    <property type="entry name" value="SecD/SecF_CS"/>
</dbReference>
<name>A0ABQ5UVB2_9HYPH</name>
<comment type="similarity">
    <text evidence="10">Belongs to the SecD/SecF family. SecF subfamily.</text>
</comment>
<feature type="transmembrane region" description="Helical" evidence="9">
    <location>
        <begin position="552"/>
        <end position="570"/>
    </location>
</feature>
<comment type="function">
    <text evidence="9">Part of the Sec protein translocase complex. Interacts with the SecYEG preprotein conducting channel. SecDF uses the proton motive force (PMF) to complete protein translocation after the ATP-dependent function of SecA.</text>
</comment>
<dbReference type="Pfam" id="PF02355">
    <property type="entry name" value="SecD_SecF_C"/>
    <property type="match status" value="2"/>
</dbReference>
<feature type="transmembrane region" description="Helical" evidence="9">
    <location>
        <begin position="775"/>
        <end position="796"/>
    </location>
</feature>
<dbReference type="NCBIfam" id="NF009583">
    <property type="entry name" value="PRK13024.1-3"/>
    <property type="match status" value="1"/>
</dbReference>
<evidence type="ECO:0000256" key="1">
    <source>
        <dbReference type="ARBA" id="ARBA00004651"/>
    </source>
</evidence>
<evidence type="ECO:0000256" key="7">
    <source>
        <dbReference type="ARBA" id="ARBA00023010"/>
    </source>
</evidence>
<evidence type="ECO:0000256" key="4">
    <source>
        <dbReference type="ARBA" id="ARBA00022692"/>
    </source>
</evidence>
<dbReference type="HAMAP" id="MF_01464_B">
    <property type="entry name" value="SecF_B"/>
    <property type="match status" value="1"/>
</dbReference>
<sequence>MLQFSPIRTALILIVSLAGILFTLPNFVSQQTVNALPDWMPKQQIVLGLDLQGGSHLLLQVNREELLTERVKELRREARSLLANDNAIGHIIKTDGTLLTIELTDQSQFEQAKTALKELDIPISTTIGGIGGVSEIAFGETADGKLTMQLTDEGVEERLSSVVAQSIEVVRRRIDELGTTEPTIQRQGSDRILVQVPGFDDSQRLKELISQTARLTFHMVHPTITAAQARVQGLPAGTMILPSQDGGDELLMEDVSIGGESLVDSQPGFDPQSSLPIVTFRFDTRGAVVFAELTGANVGQRFAVVLDGEVITAPTIQTAIPGGSGQITGNFTAESANDLAVLLRAGALPATLDIIEERSVGPSLGADSVQAGQIAGLVGGILVIGFMLAAYGVFGIFANISLIINIFLVMGALSMLGATLTLPGIAGIVLTIGMAVDANVLIYERIREEKRAGRSVVQAIEAGFKRAFATIVDANVTTLIAAVILFFLGSGPIRGFAITLAIGIVTTMFTAYLLSQFLIARWFAWRRPKELKVHLLHLLPDGTDFKFMSRKVIAFVFSSVLLVGSLGLFFTQGLNLGIDFKGGSSIEVQALEGDADIADIRSRVGALGLGDVQVQEFGTPKDVLIRIETQDGGDTAQQEAVNKVINTVQTDYDVRRTEVVGPTVSGELAQTGTIAVIAAIIAVLGYIWMRFEWQFALGAVAALVHDVVLTIGMFAITGFEFNLASIAAILTIVGYSLNDTVVVYDRVRENLRKYRKMSISDLLNMSINNTLSRTILTSITTLLALGALVIFGGEVIRSFTFAMAWGVLVGTYSSIFVAAPLLINFKLTARAVEEKKEQREDGASV</sequence>
<comment type="subunit">
    <text evidence="10">Forms a complex with SecD. Part of the essential Sec protein translocation apparatus which comprises SecA, SecYEG and auxiliary proteins SecDF-YajC and YidC.</text>
</comment>
<gene>
    <name evidence="9" type="primary">secD</name>
    <name evidence="10" type="synonym">secF</name>
    <name evidence="14" type="ORF">GCM10007879_25930</name>
</gene>
<dbReference type="InterPro" id="IPR048631">
    <property type="entry name" value="SecD_1st"/>
</dbReference>
<dbReference type="Gene3D" id="3.30.70.3400">
    <property type="match status" value="2"/>
</dbReference>
<dbReference type="Gene3D" id="1.20.1640.10">
    <property type="entry name" value="Multidrug efflux transporter AcrB transmembrane domain"/>
    <property type="match status" value="2"/>
</dbReference>
<keyword evidence="7 9" id="KW-0811">Translocation</keyword>
<dbReference type="HAMAP" id="MF_01463_B">
    <property type="entry name" value="SecD_B"/>
    <property type="match status" value="1"/>
</dbReference>
<evidence type="ECO:0000256" key="5">
    <source>
        <dbReference type="ARBA" id="ARBA00022927"/>
    </source>
</evidence>
<evidence type="ECO:0000256" key="10">
    <source>
        <dbReference type="HAMAP-Rule" id="MF_01464"/>
    </source>
</evidence>
<feature type="transmembrane region" description="Helical" evidence="9">
    <location>
        <begin position="723"/>
        <end position="747"/>
    </location>
</feature>
<feature type="transmembrane region" description="Helical" evidence="9">
    <location>
        <begin position="467"/>
        <end position="489"/>
    </location>
</feature>
<feature type="transmembrane region" description="Helical" evidence="9">
    <location>
        <begin position="495"/>
        <end position="519"/>
    </location>
</feature>
<feature type="transmembrane region" description="Helical" evidence="9">
    <location>
        <begin position="374"/>
        <end position="393"/>
    </location>
</feature>
<evidence type="ECO:0000256" key="2">
    <source>
        <dbReference type="ARBA" id="ARBA00022448"/>
    </source>
</evidence>
<feature type="transmembrane region" description="Helical" evidence="9">
    <location>
        <begin position="695"/>
        <end position="717"/>
    </location>
</feature>
<evidence type="ECO:0000259" key="13">
    <source>
        <dbReference type="Pfam" id="PF22599"/>
    </source>
</evidence>
<dbReference type="InterPro" id="IPR055344">
    <property type="entry name" value="SecD_SecF_C_bact"/>
</dbReference>